<keyword evidence="2" id="KW-0732">Signal</keyword>
<evidence type="ECO:0000313" key="4">
    <source>
        <dbReference type="Proteomes" id="UP000179145"/>
    </source>
</evidence>
<dbReference type="Pfam" id="PF04966">
    <property type="entry name" value="OprB"/>
    <property type="match status" value="1"/>
</dbReference>
<keyword evidence="4" id="KW-1185">Reference proteome</keyword>
<dbReference type="GO" id="GO:0016020">
    <property type="term" value="C:membrane"/>
    <property type="evidence" value="ECO:0007669"/>
    <property type="project" value="InterPro"/>
</dbReference>
<dbReference type="Proteomes" id="UP000179145">
    <property type="component" value="Chromosome"/>
</dbReference>
<dbReference type="InterPro" id="IPR007049">
    <property type="entry name" value="Carb-sel_porin_OprB"/>
</dbReference>
<feature type="chain" id="PRO_5009362521" evidence="2">
    <location>
        <begin position="26"/>
        <end position="479"/>
    </location>
</feature>
<evidence type="ECO:0000256" key="1">
    <source>
        <dbReference type="ARBA" id="ARBA00008769"/>
    </source>
</evidence>
<dbReference type="InterPro" id="IPR052932">
    <property type="entry name" value="OprB_Porin"/>
</dbReference>
<evidence type="ECO:0000256" key="2">
    <source>
        <dbReference type="RuleBase" id="RU363072"/>
    </source>
</evidence>
<organism evidence="3 4">
    <name type="scientific">Kozakia baliensis</name>
    <dbReference type="NCBI Taxonomy" id="153496"/>
    <lineage>
        <taxon>Bacteria</taxon>
        <taxon>Pseudomonadati</taxon>
        <taxon>Pseudomonadota</taxon>
        <taxon>Alphaproteobacteria</taxon>
        <taxon>Acetobacterales</taxon>
        <taxon>Acetobacteraceae</taxon>
        <taxon>Kozakia</taxon>
    </lineage>
</organism>
<gene>
    <name evidence="3" type="ORF">A0U89_12570</name>
</gene>
<dbReference type="Gene3D" id="2.40.160.180">
    <property type="entry name" value="Carbohydrate-selective porin OprB"/>
    <property type="match status" value="1"/>
</dbReference>
<dbReference type="GO" id="GO:0008643">
    <property type="term" value="P:carbohydrate transport"/>
    <property type="evidence" value="ECO:0007669"/>
    <property type="project" value="InterPro"/>
</dbReference>
<dbReference type="PANTHER" id="PTHR37944:SF1">
    <property type="entry name" value="PORIN B"/>
    <property type="match status" value="1"/>
</dbReference>
<sequence length="479" mass="52844">MFKASSRLTFGAAMFVSFGVHTAHAQVLDNDIGSEPNMRVDTPLPAKPSNKTTVPPFARPEAVFSDPMGLTNWLRARGIALLIDNTNEFAGAVTKPTPGFVNYRQGASNAGQYAISLNMDWEKLAGIKGFATHMITVGRYGTTANRMFGDWLNHASEVYGGGGNVVVHLVMAYGEETLLGGRVALAAGRMSEMSDFVASPLYCNFQNGSMCGRPKNATDSAFTSGYPAAVWAARARGRPSRFTYLQMGVYLAENGIYQNFQHRTGFKFNGSNIVGTRIPLEFGWEPLLNGNLPGHYKVGGVLMTAPTADMYEDIDGLPYALTHRAQRMHKASYGAWTLMDQRIVNYNGGKDDSGITALWGFLYNDKHTSLREWEAYGAVIDRGFWKARPLDTIGLAFTYTKISPGVQISEELLRAQNRSMPNHATGIQRHTSVFEANYAIHVMRGVIFQPLFEYFIRPNGQGNLRNAELLGFKSHIEFL</sequence>
<dbReference type="STRING" id="153496.A0U89_12570"/>
<dbReference type="AlphaFoldDB" id="A0A1D8UXK0"/>
<dbReference type="PANTHER" id="PTHR37944">
    <property type="entry name" value="PORIN B"/>
    <property type="match status" value="1"/>
</dbReference>
<protein>
    <submittedName>
        <fullName evidence="3">Porin</fullName>
    </submittedName>
</protein>
<dbReference type="InterPro" id="IPR038673">
    <property type="entry name" value="OprB_sf"/>
</dbReference>
<dbReference type="GO" id="GO:0015288">
    <property type="term" value="F:porin activity"/>
    <property type="evidence" value="ECO:0007669"/>
    <property type="project" value="InterPro"/>
</dbReference>
<accession>A0A1D8UXK0</accession>
<proteinExistence type="inferred from homology"/>
<evidence type="ECO:0000313" key="3">
    <source>
        <dbReference type="EMBL" id="AOX18331.1"/>
    </source>
</evidence>
<feature type="signal peptide" evidence="2">
    <location>
        <begin position="1"/>
        <end position="25"/>
    </location>
</feature>
<dbReference type="KEGG" id="kba:A0U89_12570"/>
<reference evidence="3 4" key="1">
    <citation type="journal article" date="2016" name="Microb. Cell Fact.">
        <title>Dissection of exopolysaccharide biosynthesis in Kozakia baliensis.</title>
        <authorList>
            <person name="Brandt J.U."/>
            <person name="Jakob F."/>
            <person name="Behr J."/>
            <person name="Geissler A.J."/>
            <person name="Vogel R.F."/>
        </authorList>
    </citation>
    <scope>NUCLEOTIDE SEQUENCE [LARGE SCALE GENOMIC DNA]</scope>
    <source>
        <strain evidence="3 4">DSM 14400</strain>
    </source>
</reference>
<dbReference type="EMBL" id="CP014674">
    <property type="protein sequence ID" value="AOX18331.1"/>
    <property type="molecule type" value="Genomic_DNA"/>
</dbReference>
<dbReference type="eggNOG" id="COG3659">
    <property type="taxonomic scope" value="Bacteria"/>
</dbReference>
<comment type="similarity">
    <text evidence="1 2">Belongs to the OprB family.</text>
</comment>
<name>A0A1D8UXK0_9PROT</name>